<dbReference type="EMBL" id="JAVDYB010000001">
    <property type="protein sequence ID" value="MDR7278099.1"/>
    <property type="molecule type" value="Genomic_DNA"/>
</dbReference>
<evidence type="ECO:0000256" key="1">
    <source>
        <dbReference type="SAM" id="MobiDB-lite"/>
    </source>
</evidence>
<gene>
    <name evidence="2" type="ORF">J2S41_004877</name>
</gene>
<comment type="caution">
    <text evidence="2">The sequence shown here is derived from an EMBL/GenBank/DDBJ whole genome shotgun (WGS) entry which is preliminary data.</text>
</comment>
<accession>A0AAE4CCL4</accession>
<evidence type="ECO:0000313" key="2">
    <source>
        <dbReference type="EMBL" id="MDR7278099.1"/>
    </source>
</evidence>
<dbReference type="RefSeq" id="WP_310370803.1">
    <property type="nucleotide sequence ID" value="NZ_JAVDYB010000001.1"/>
</dbReference>
<keyword evidence="3" id="KW-1185">Reference proteome</keyword>
<proteinExistence type="predicted"/>
<protein>
    <submittedName>
        <fullName evidence="2">Uncharacterized protein</fullName>
    </submittedName>
</protein>
<dbReference type="AlphaFoldDB" id="A0AAE4CCL4"/>
<dbReference type="Proteomes" id="UP001183643">
    <property type="component" value="Unassembled WGS sequence"/>
</dbReference>
<evidence type="ECO:0000313" key="3">
    <source>
        <dbReference type="Proteomes" id="UP001183643"/>
    </source>
</evidence>
<feature type="region of interest" description="Disordered" evidence="1">
    <location>
        <begin position="38"/>
        <end position="59"/>
    </location>
</feature>
<name>A0AAE4CCL4_9ACTN</name>
<sequence length="205" mass="20503">MSEAQSYRRRVGRWATIAVVTGAVVAGGTFAANAAVSQQGAPTPSPSQSQSSAASTLPSITVPMTDGTELYVVPVDNADLPGIRFGVMAGRAGVTGSDRDLIVANEVDGSDVAPGFHAVQAATTVDGVPVPQFGYYAGPATKITGIAEGGATVEAVLAETQVGGDRIVLFWFDPATAGTGDVNDLAAFDAAGTALPVGKNTVGHG</sequence>
<reference evidence="2" key="1">
    <citation type="submission" date="2023-07" db="EMBL/GenBank/DDBJ databases">
        <title>Sequencing the genomes of 1000 actinobacteria strains.</title>
        <authorList>
            <person name="Klenk H.-P."/>
        </authorList>
    </citation>
    <scope>NUCLEOTIDE SEQUENCE</scope>
    <source>
        <strain evidence="2">DSM 44707</strain>
    </source>
</reference>
<organism evidence="2 3">
    <name type="scientific">Catenuloplanes atrovinosus</name>
    <dbReference type="NCBI Taxonomy" id="137266"/>
    <lineage>
        <taxon>Bacteria</taxon>
        <taxon>Bacillati</taxon>
        <taxon>Actinomycetota</taxon>
        <taxon>Actinomycetes</taxon>
        <taxon>Micromonosporales</taxon>
        <taxon>Micromonosporaceae</taxon>
        <taxon>Catenuloplanes</taxon>
    </lineage>
</organism>